<evidence type="ECO:0000259" key="1">
    <source>
        <dbReference type="PROSITE" id="PS00028"/>
    </source>
</evidence>
<gene>
    <name evidence="2" type="ORF">DERYTH_LOCUS18170</name>
</gene>
<keyword evidence="3" id="KW-1185">Reference proteome</keyword>
<sequence length="79" mass="9411">MYQRLCCSKCSKYYPTLKFIANHKRQQHPFKRGKPRKQVDETSLAVNLLNFRVAEDVVDHNLLEDEISNSREVQSENEW</sequence>
<evidence type="ECO:0000313" key="3">
    <source>
        <dbReference type="Proteomes" id="UP000789405"/>
    </source>
</evidence>
<dbReference type="InterPro" id="IPR013087">
    <property type="entry name" value="Znf_C2H2_type"/>
</dbReference>
<organism evidence="2 3">
    <name type="scientific">Dentiscutata erythropus</name>
    <dbReference type="NCBI Taxonomy" id="1348616"/>
    <lineage>
        <taxon>Eukaryota</taxon>
        <taxon>Fungi</taxon>
        <taxon>Fungi incertae sedis</taxon>
        <taxon>Mucoromycota</taxon>
        <taxon>Glomeromycotina</taxon>
        <taxon>Glomeromycetes</taxon>
        <taxon>Diversisporales</taxon>
        <taxon>Gigasporaceae</taxon>
        <taxon>Dentiscutata</taxon>
    </lineage>
</organism>
<name>A0A9N9J6E5_9GLOM</name>
<comment type="caution">
    <text evidence="2">The sequence shown here is derived from an EMBL/GenBank/DDBJ whole genome shotgun (WGS) entry which is preliminary data.</text>
</comment>
<reference evidence="2" key="1">
    <citation type="submission" date="2021-06" db="EMBL/GenBank/DDBJ databases">
        <authorList>
            <person name="Kallberg Y."/>
            <person name="Tangrot J."/>
            <person name="Rosling A."/>
        </authorList>
    </citation>
    <scope>NUCLEOTIDE SEQUENCE</scope>
    <source>
        <strain evidence="2">MA453B</strain>
    </source>
</reference>
<dbReference type="EMBL" id="CAJVPY010018069">
    <property type="protein sequence ID" value="CAG8765190.1"/>
    <property type="molecule type" value="Genomic_DNA"/>
</dbReference>
<evidence type="ECO:0000313" key="2">
    <source>
        <dbReference type="EMBL" id="CAG8765190.1"/>
    </source>
</evidence>
<dbReference type="OrthoDB" id="10409558at2759"/>
<proteinExistence type="predicted"/>
<protein>
    <submittedName>
        <fullName evidence="2">25716_t:CDS:1</fullName>
    </submittedName>
</protein>
<dbReference type="AlphaFoldDB" id="A0A9N9J6E5"/>
<dbReference type="PROSITE" id="PS00028">
    <property type="entry name" value="ZINC_FINGER_C2H2_1"/>
    <property type="match status" value="1"/>
</dbReference>
<feature type="non-terminal residue" evidence="2">
    <location>
        <position position="79"/>
    </location>
</feature>
<accession>A0A9N9J6E5</accession>
<feature type="domain" description="C2H2-type" evidence="1">
    <location>
        <begin position="6"/>
        <end position="28"/>
    </location>
</feature>
<dbReference type="Proteomes" id="UP000789405">
    <property type="component" value="Unassembled WGS sequence"/>
</dbReference>